<sequence length="236" mass="24699">MRRTVLAFAVAASLVLAGCTTGQPSTESTVPSLTPSPAPSPSPQQSADSPTPTATKTPGSVPSTALPTQTQSTPTSEPTSVEYVVRAGDIPDEFASVEVTFRVVFVDELRDLGPCYPDVFSGPYKPTLTPLPTPTGECHESQSVTVDVTEVSGERSLGNFSAPGSTSGHALIATEVEATHTNGTAVTTIYGTGGAELIRSDERPSGPYGVEIGFDPAPDGRDYDYWFLHEEYDISG</sequence>
<dbReference type="AlphaFoldDB" id="A0ABD5Y9A5"/>
<evidence type="ECO:0000313" key="3">
    <source>
        <dbReference type="Proteomes" id="UP001596432"/>
    </source>
</evidence>
<dbReference type="EMBL" id="JBHTAS010000001">
    <property type="protein sequence ID" value="MFC7142460.1"/>
    <property type="molecule type" value="Genomic_DNA"/>
</dbReference>
<dbReference type="PROSITE" id="PS51257">
    <property type="entry name" value="PROKAR_LIPOPROTEIN"/>
    <property type="match status" value="1"/>
</dbReference>
<gene>
    <name evidence="2" type="ORF">ACFQMA_21805</name>
</gene>
<reference evidence="2 3" key="1">
    <citation type="journal article" date="2019" name="Int. J. Syst. Evol. Microbiol.">
        <title>The Global Catalogue of Microorganisms (GCM) 10K type strain sequencing project: providing services to taxonomists for standard genome sequencing and annotation.</title>
        <authorList>
            <consortium name="The Broad Institute Genomics Platform"/>
            <consortium name="The Broad Institute Genome Sequencing Center for Infectious Disease"/>
            <person name="Wu L."/>
            <person name="Ma J."/>
        </authorList>
    </citation>
    <scope>NUCLEOTIDE SEQUENCE [LARGE SCALE GENOMIC DNA]</scope>
    <source>
        <strain evidence="2 3">XZYJT29</strain>
    </source>
</reference>
<dbReference type="RefSeq" id="WP_274323526.1">
    <property type="nucleotide sequence ID" value="NZ_CP118158.1"/>
</dbReference>
<name>A0ABD5Y9A5_9EURY</name>
<accession>A0ABD5Y9A5</accession>
<organism evidence="2 3">
    <name type="scientific">Halosimplex aquaticum</name>
    <dbReference type="NCBI Taxonomy" id="3026162"/>
    <lineage>
        <taxon>Archaea</taxon>
        <taxon>Methanobacteriati</taxon>
        <taxon>Methanobacteriota</taxon>
        <taxon>Stenosarchaea group</taxon>
        <taxon>Halobacteria</taxon>
        <taxon>Halobacteriales</taxon>
        <taxon>Haloarculaceae</taxon>
        <taxon>Halosimplex</taxon>
    </lineage>
</organism>
<proteinExistence type="predicted"/>
<feature type="region of interest" description="Disordered" evidence="1">
    <location>
        <begin position="20"/>
        <end position="80"/>
    </location>
</feature>
<evidence type="ECO:0000313" key="2">
    <source>
        <dbReference type="EMBL" id="MFC7142460.1"/>
    </source>
</evidence>
<dbReference type="GeneID" id="78822801"/>
<dbReference type="Proteomes" id="UP001596432">
    <property type="component" value="Unassembled WGS sequence"/>
</dbReference>
<comment type="caution">
    <text evidence="2">The sequence shown here is derived from an EMBL/GenBank/DDBJ whole genome shotgun (WGS) entry which is preliminary data.</text>
</comment>
<keyword evidence="3" id="KW-1185">Reference proteome</keyword>
<feature type="compositionally biased region" description="Low complexity" evidence="1">
    <location>
        <begin position="43"/>
        <end position="53"/>
    </location>
</feature>
<protein>
    <submittedName>
        <fullName evidence="2">Uncharacterized protein</fullName>
    </submittedName>
</protein>
<evidence type="ECO:0000256" key="1">
    <source>
        <dbReference type="SAM" id="MobiDB-lite"/>
    </source>
</evidence>
<feature type="compositionally biased region" description="Low complexity" evidence="1">
    <location>
        <begin position="62"/>
        <end position="80"/>
    </location>
</feature>